<protein>
    <recommendedName>
        <fullName evidence="4">HTH merR-type domain-containing protein</fullName>
    </recommendedName>
</protein>
<comment type="caution">
    <text evidence="2">The sequence shown here is derived from an EMBL/GenBank/DDBJ whole genome shotgun (WGS) entry which is preliminary data.</text>
</comment>
<dbReference type="Proteomes" id="UP001597541">
    <property type="component" value="Unassembled WGS sequence"/>
</dbReference>
<keyword evidence="3" id="KW-1185">Reference proteome</keyword>
<evidence type="ECO:0008006" key="4">
    <source>
        <dbReference type="Google" id="ProtNLM"/>
    </source>
</evidence>
<keyword evidence="1" id="KW-0175">Coiled coil</keyword>
<name>A0ABW5PK78_9BACL</name>
<gene>
    <name evidence="2" type="ORF">ACFSUF_25250</name>
</gene>
<feature type="coiled-coil region" evidence="1">
    <location>
        <begin position="74"/>
        <end position="185"/>
    </location>
</feature>
<evidence type="ECO:0000313" key="3">
    <source>
        <dbReference type="Proteomes" id="UP001597541"/>
    </source>
</evidence>
<dbReference type="Gene3D" id="1.10.1660.10">
    <property type="match status" value="1"/>
</dbReference>
<accession>A0ABW5PK78</accession>
<sequence length="193" mass="22498">MQNDDRTQHIQTWWSKDLARHLDIGESTVRKWSIELEKAGYEFLRDEHNRRTYIERDAIALRQMKDYLAAGMSYSNASQRVANQYRRIDELNNVTGSANDNLPANPSLTADPEVINELKDMLKAMYIELSDAKEQIKALNEVVNAQKQIAAGSTSAQEERDRERSEKLDEVLRELREIREEKNKSVWSRLFGR</sequence>
<dbReference type="RefSeq" id="WP_377607876.1">
    <property type="nucleotide sequence ID" value="NZ_JBHUME010000022.1"/>
</dbReference>
<evidence type="ECO:0000256" key="1">
    <source>
        <dbReference type="SAM" id="Coils"/>
    </source>
</evidence>
<evidence type="ECO:0000313" key="2">
    <source>
        <dbReference type="EMBL" id="MFD2615720.1"/>
    </source>
</evidence>
<dbReference type="EMBL" id="JBHUME010000022">
    <property type="protein sequence ID" value="MFD2615720.1"/>
    <property type="molecule type" value="Genomic_DNA"/>
</dbReference>
<reference evidence="3" key="1">
    <citation type="journal article" date="2019" name="Int. J. Syst. Evol. Microbiol.">
        <title>The Global Catalogue of Microorganisms (GCM) 10K type strain sequencing project: providing services to taxonomists for standard genome sequencing and annotation.</title>
        <authorList>
            <consortium name="The Broad Institute Genomics Platform"/>
            <consortium name="The Broad Institute Genome Sequencing Center for Infectious Disease"/>
            <person name="Wu L."/>
            <person name="Ma J."/>
        </authorList>
    </citation>
    <scope>NUCLEOTIDE SEQUENCE [LARGE SCALE GENOMIC DNA]</scope>
    <source>
        <strain evidence="3">KCTC 3950</strain>
    </source>
</reference>
<organism evidence="2 3">
    <name type="scientific">Paenibacillus gansuensis</name>
    <dbReference type="NCBI Taxonomy" id="306542"/>
    <lineage>
        <taxon>Bacteria</taxon>
        <taxon>Bacillati</taxon>
        <taxon>Bacillota</taxon>
        <taxon>Bacilli</taxon>
        <taxon>Bacillales</taxon>
        <taxon>Paenibacillaceae</taxon>
        <taxon>Paenibacillus</taxon>
    </lineage>
</organism>
<proteinExistence type="predicted"/>